<feature type="domain" description="DUF7603" evidence="4">
    <location>
        <begin position="731"/>
        <end position="829"/>
    </location>
</feature>
<feature type="region of interest" description="Disordered" evidence="3">
    <location>
        <begin position="835"/>
        <end position="902"/>
    </location>
</feature>
<feature type="compositionally biased region" description="Pro residues" evidence="3">
    <location>
        <begin position="51"/>
        <end position="68"/>
    </location>
</feature>
<feature type="region of interest" description="Disordered" evidence="3">
    <location>
        <begin position="572"/>
        <end position="600"/>
    </location>
</feature>
<evidence type="ECO:0000256" key="3">
    <source>
        <dbReference type="SAM" id="MobiDB-lite"/>
    </source>
</evidence>
<gene>
    <name evidence="5" type="ORF">MPDQ_003362</name>
</gene>
<feature type="coiled-coil region" evidence="2">
    <location>
        <begin position="658"/>
        <end position="685"/>
    </location>
</feature>
<reference evidence="5 6" key="1">
    <citation type="submission" date="2019-06" db="EMBL/GenBank/DDBJ databases">
        <title>Wine fermentation using esterase from Monascus purpureus.</title>
        <authorList>
            <person name="Geng C."/>
            <person name="Zhang Y."/>
        </authorList>
    </citation>
    <scope>NUCLEOTIDE SEQUENCE [LARGE SCALE GENOMIC DNA]</scope>
    <source>
        <strain evidence="5">HQ1</strain>
    </source>
</reference>
<feature type="coiled-coil region" evidence="2">
    <location>
        <begin position="351"/>
        <end position="565"/>
    </location>
</feature>
<dbReference type="InterPro" id="IPR056023">
    <property type="entry name" value="DUF7603"/>
</dbReference>
<dbReference type="Pfam" id="PF24554">
    <property type="entry name" value="DUF7603"/>
    <property type="match status" value="1"/>
</dbReference>
<protein>
    <recommendedName>
        <fullName evidence="4">DUF7603 domain-containing protein</fullName>
    </recommendedName>
</protein>
<feature type="region of interest" description="Disordered" evidence="3">
    <location>
        <begin position="46"/>
        <end position="183"/>
    </location>
</feature>
<feature type="compositionally biased region" description="Polar residues" evidence="3">
    <location>
        <begin position="279"/>
        <end position="290"/>
    </location>
</feature>
<feature type="non-terminal residue" evidence="5">
    <location>
        <position position="949"/>
    </location>
</feature>
<feature type="compositionally biased region" description="Basic and acidic residues" evidence="3">
    <location>
        <begin position="837"/>
        <end position="853"/>
    </location>
</feature>
<name>A0A507QNC0_MONPU</name>
<feature type="compositionally biased region" description="Polar residues" evidence="3">
    <location>
        <begin position="577"/>
        <end position="593"/>
    </location>
</feature>
<accession>A0A507QNC0</accession>
<evidence type="ECO:0000259" key="4">
    <source>
        <dbReference type="Pfam" id="PF24554"/>
    </source>
</evidence>
<dbReference type="EMBL" id="VIFY01000212">
    <property type="protein sequence ID" value="TQB68490.1"/>
    <property type="molecule type" value="Genomic_DNA"/>
</dbReference>
<evidence type="ECO:0000256" key="2">
    <source>
        <dbReference type="SAM" id="Coils"/>
    </source>
</evidence>
<feature type="compositionally biased region" description="Low complexity" evidence="3">
    <location>
        <begin position="297"/>
        <end position="312"/>
    </location>
</feature>
<dbReference type="PANTHER" id="PTHR23160">
    <property type="entry name" value="SYNAPTONEMAL COMPLEX PROTEIN-RELATED"/>
    <property type="match status" value="1"/>
</dbReference>
<keyword evidence="1 2" id="KW-0175">Coiled coil</keyword>
<feature type="coiled-coil region" evidence="2">
    <location>
        <begin position="906"/>
        <end position="947"/>
    </location>
</feature>
<feature type="compositionally biased region" description="Polar residues" evidence="3">
    <location>
        <begin position="106"/>
        <end position="123"/>
    </location>
</feature>
<dbReference type="AlphaFoldDB" id="A0A507QNC0"/>
<comment type="caution">
    <text evidence="5">The sequence shown here is derived from an EMBL/GenBank/DDBJ whole genome shotgun (WGS) entry which is preliminary data.</text>
</comment>
<organism evidence="5 6">
    <name type="scientific">Monascus purpureus</name>
    <name type="common">Red mold</name>
    <name type="synonym">Monascus anka</name>
    <dbReference type="NCBI Taxonomy" id="5098"/>
    <lineage>
        <taxon>Eukaryota</taxon>
        <taxon>Fungi</taxon>
        <taxon>Dikarya</taxon>
        <taxon>Ascomycota</taxon>
        <taxon>Pezizomycotina</taxon>
        <taxon>Eurotiomycetes</taxon>
        <taxon>Eurotiomycetidae</taxon>
        <taxon>Eurotiales</taxon>
        <taxon>Aspergillaceae</taxon>
        <taxon>Monascus</taxon>
    </lineage>
</organism>
<sequence>MHADTNSPPAPGGSPPRARLSLISYRLDDRRSSILSDHSLDLVASPLDAALPPPPAHPHSPRPSPPPSATATSPTIPTTPSSSFTTIFSLRREGPSGDAAPIDSPGLSSTFPVSSERNESANPSIPVIKGPSSTSHAPYPHPSLHDDDEDEDGEYISFVPRDLDKYPRGQTPRLPFPAETANGSLIHNDDRDSYHLYPFTNGSGSLHSRLVSEPSVPLVGSPPVKHQRANTMAVHPSQNRPPSLKIRSNNRRISASSTDGKPVKAPGRKISSFFGWRTASPTGSDSSSTDLFDADYPRLSSPLPSMPHSPMSTKPTTTPIDVSKANGIFHPSLGAQLSSSSSQTPGYSTRINELEKELRDVSSELASSIRREMELEDLVDRLQSEMPSDDYPRTSDYFSDSGASSIRYSSSRIEELEKTRRAAEQERARLKVELSQRLQEEISQRTASESHVHILEAQVQQLRRERVDLSDLASKNRELEIALEDTRRKLAEERQVKDNFEDLLTAVRVEIEQLRNERDHLRDVVVPQLQSQNNTMAPASDHFEIDQLLGEIAALKVENASLAQLQGGSLARMPSKKATSLAHSGSLSRSNSVAKRDRESRESLAERVKDIEEQRDALHQTLKSLLFRHAYEAREHERRVKALELELEHATQPGSRGKLGYEREVYNLRDEINRLRQRAEDALVQKWQCEKGLAGLKMDLDRAEQQTTSLRMLLQEHDIDVPEEITASREVLAEVQATSSSLEFAYEELQADRQYAEAKFSESPDEYSAELMASVDRTQNLSNYVRQQLKANESLRGRLAHAIGQGEEEQQISASRINELQNRLKELEDQLLAAQQHSEEEVAKHEDEVNRLKETHHRQILRLKNGSRTPVLLSPQLPNSPFFARSPRLDRTTSGDGIPLNEAVQTENLERMVKELEKALRNADLEMEEVISRMNRAQIDVAELQSDRF</sequence>
<feature type="compositionally biased region" description="Low complexity" evidence="3">
    <location>
        <begin position="69"/>
        <end position="89"/>
    </location>
</feature>
<dbReference type="PANTHER" id="PTHR23160:SF19">
    <property type="entry name" value="MYOSIN HEAVY CHAIN-RELATED PROTEIN"/>
    <property type="match status" value="1"/>
</dbReference>
<dbReference type="Proteomes" id="UP000319663">
    <property type="component" value="Unassembled WGS sequence"/>
</dbReference>
<evidence type="ECO:0000256" key="1">
    <source>
        <dbReference type="ARBA" id="ARBA00023054"/>
    </source>
</evidence>
<evidence type="ECO:0000313" key="5">
    <source>
        <dbReference type="EMBL" id="TQB68490.1"/>
    </source>
</evidence>
<feature type="region of interest" description="Disordered" evidence="3">
    <location>
        <begin position="276"/>
        <end position="316"/>
    </location>
</feature>
<evidence type="ECO:0000313" key="6">
    <source>
        <dbReference type="Proteomes" id="UP000319663"/>
    </source>
</evidence>
<keyword evidence="6" id="KW-1185">Reference proteome</keyword>
<proteinExistence type="predicted"/>
<dbReference type="STRING" id="5098.A0A507QNC0"/>